<evidence type="ECO:0000313" key="5">
    <source>
        <dbReference type="Proteomes" id="UP000638648"/>
    </source>
</evidence>
<keyword evidence="2" id="KW-0472">Membrane</keyword>
<gene>
    <name evidence="4" type="ORF">HEB94_006911</name>
</gene>
<dbReference type="PANTHER" id="PTHR34700">
    <property type="entry name" value="POTASSIUM BINDING PROTEIN KBP"/>
    <property type="match status" value="1"/>
</dbReference>
<evidence type="ECO:0000259" key="3">
    <source>
        <dbReference type="PROSITE" id="PS51782"/>
    </source>
</evidence>
<dbReference type="PANTHER" id="PTHR34700:SF3">
    <property type="entry name" value="PHAGE-LIKE ELEMENT PBSX PROTEIN XKDQ"/>
    <property type="match status" value="1"/>
</dbReference>
<dbReference type="Gene3D" id="1.10.10.10">
    <property type="entry name" value="Winged helix-like DNA-binding domain superfamily/Winged helix DNA-binding domain"/>
    <property type="match status" value="1"/>
</dbReference>
<dbReference type="AlphaFoldDB" id="A0A927N4C2"/>
<evidence type="ECO:0000313" key="4">
    <source>
        <dbReference type="EMBL" id="MBE1610063.1"/>
    </source>
</evidence>
<dbReference type="InterPro" id="IPR036388">
    <property type="entry name" value="WH-like_DNA-bd_sf"/>
</dbReference>
<keyword evidence="2" id="KW-0812">Transmembrane</keyword>
<feature type="domain" description="LysM" evidence="3">
    <location>
        <begin position="173"/>
        <end position="223"/>
    </location>
</feature>
<dbReference type="InterPro" id="IPR011990">
    <property type="entry name" value="TPR-like_helical_dom_sf"/>
</dbReference>
<feature type="region of interest" description="Disordered" evidence="1">
    <location>
        <begin position="759"/>
        <end position="779"/>
    </location>
</feature>
<dbReference type="Pfam" id="PF01476">
    <property type="entry name" value="LysM"/>
    <property type="match status" value="1"/>
</dbReference>
<dbReference type="CDD" id="cd00118">
    <property type="entry name" value="LysM"/>
    <property type="match status" value="1"/>
</dbReference>
<protein>
    <submittedName>
        <fullName evidence="4">DNA-binding SARP family transcriptional activator/LysM repeat protein</fullName>
    </submittedName>
</protein>
<evidence type="ECO:0000256" key="1">
    <source>
        <dbReference type="SAM" id="MobiDB-lite"/>
    </source>
</evidence>
<dbReference type="SMART" id="SM01043">
    <property type="entry name" value="BTAD"/>
    <property type="match status" value="1"/>
</dbReference>
<organism evidence="4 5">
    <name type="scientific">Actinopolymorpha pittospori</name>
    <dbReference type="NCBI Taxonomy" id="648752"/>
    <lineage>
        <taxon>Bacteria</taxon>
        <taxon>Bacillati</taxon>
        <taxon>Actinomycetota</taxon>
        <taxon>Actinomycetes</taxon>
        <taxon>Propionibacteriales</taxon>
        <taxon>Actinopolymorphaceae</taxon>
        <taxon>Actinopolymorpha</taxon>
    </lineage>
</organism>
<dbReference type="InterPro" id="IPR018392">
    <property type="entry name" value="LysM"/>
</dbReference>
<keyword evidence="4" id="KW-0238">DNA-binding</keyword>
<dbReference type="RefSeq" id="WP_192753489.1">
    <property type="nucleotide sequence ID" value="NZ_BAABJL010000200.1"/>
</dbReference>
<comment type="caution">
    <text evidence="4">The sequence shown here is derived from an EMBL/GenBank/DDBJ whole genome shotgun (WGS) entry which is preliminary data.</text>
</comment>
<feature type="region of interest" description="Disordered" evidence="1">
    <location>
        <begin position="292"/>
        <end position="367"/>
    </location>
</feature>
<feature type="transmembrane region" description="Helical" evidence="2">
    <location>
        <begin position="56"/>
        <end position="82"/>
    </location>
</feature>
<name>A0A927N4C2_9ACTN</name>
<evidence type="ECO:0000256" key="2">
    <source>
        <dbReference type="SAM" id="Phobius"/>
    </source>
</evidence>
<dbReference type="GO" id="GO:0003677">
    <property type="term" value="F:DNA binding"/>
    <property type="evidence" value="ECO:0007669"/>
    <property type="project" value="UniProtKB-KW"/>
</dbReference>
<sequence>MTTLRRRVAGLFAMLTILGIIIGLPAVLLAVGANPFSGDLSFLEAVKNALTSPDDGTLAIGVIKLIAWASWAFLTLSILVEVISRARGVRVPRLPGLRVPQHAANGLVGTAMMLFVTLPSVAHAAPGVSAPPVVASQTVVTATPQAIQVTDTATTAGQPQTAAPAPARKAAAVKHTVQRGETLWSIAAEHLGDGRRYREIVELNEDLLDGKDTFIKAGWELDIPAPVLEESPGGTVVVEKGDTLSEIALKEVGDADRYPEIFEASRGITQPGGEHLSDPDVIDVGWTLKLPDPATAAKPAQNPSNDAPRNAPRPRPASETSQDTPAEQQPDVPEVTQEAPAQQQPAPSQSSTQQAPDASADEEHLQENSDWMVRSSFGVGALLAAGVLALLATRRRTQQRRRRPGQRIPMPSGHTAEVEQELRATADSLSVETVDVALRSLARTCSESGSALPVVRAARLTATQFDLYLAEPAQLPAPWTGTADTTVWTLDVDNTGKLEGIDVSDVPAPYPALVTIGHDEEAGHVFLDLEYLGNLGVAGEGSATREILAALAIELATSTWADDLQVTLVGAFPELEDTLQTGRIRYLPSVGRVLDDLLHRAEEDRRAMADAGVAGLHTARVTGAAPDAWSPEIVLIAGEVTDRQRNQLEQLVDDLPRVALATVTSGVGVGEWVLDLAAGADPDVAVLAPIGLQLQPQRLPAEQYGHLLHIASMADVEELDGAAAPELSLVDIESITPVDEPSYPASAMPEITLEVLEAAAEREEEQPSEQPSETATADTASAAVQVPFTGVPLLEAARPAVQATDPAAGEPQTQAPAAAVEGEESTPSDPVHPQAASQAPTEGAPIPGELEIPTEAETANEEVALVPPMPFPAPRVLVLGPVDMINTGGKVEPSKRARLLEFAAYLALHPGATHTAIDNAIWPDRKTEDNLNTRNPATSKLRRWVGTDPDGQEYLPRHQAGEGYAFLPSVTTDVGDWDRLLQHDPLNAPTENLEAALQLVRGIPFEGTHRKRYAWAEPIKQRLISELVDASYELTRRRLLEGRWRAAEQAVVVGLRIEPAQENLWRLRILAAHESRSPAAEAEAIERLLTITEQLECDLEPETERLLAALKSPGTNFDQLMANAL</sequence>
<keyword evidence="2" id="KW-1133">Transmembrane helix</keyword>
<keyword evidence="5" id="KW-1185">Reference proteome</keyword>
<feature type="region of interest" description="Disordered" evidence="1">
    <location>
        <begin position="395"/>
        <end position="418"/>
    </location>
</feature>
<proteinExistence type="predicted"/>
<dbReference type="EMBL" id="JADBEM010000001">
    <property type="protein sequence ID" value="MBE1610063.1"/>
    <property type="molecule type" value="Genomic_DNA"/>
</dbReference>
<feature type="compositionally biased region" description="Low complexity" evidence="1">
    <location>
        <begin position="339"/>
        <end position="358"/>
    </location>
</feature>
<dbReference type="PROSITE" id="PS51782">
    <property type="entry name" value="LYSM"/>
    <property type="match status" value="1"/>
</dbReference>
<dbReference type="Proteomes" id="UP000638648">
    <property type="component" value="Unassembled WGS sequence"/>
</dbReference>
<dbReference type="Gene3D" id="3.10.350.10">
    <property type="entry name" value="LysM domain"/>
    <property type="match status" value="2"/>
</dbReference>
<feature type="region of interest" description="Disordered" evidence="1">
    <location>
        <begin position="801"/>
        <end position="849"/>
    </location>
</feature>
<feature type="transmembrane region" description="Helical" evidence="2">
    <location>
        <begin position="12"/>
        <end position="36"/>
    </location>
</feature>
<dbReference type="InterPro" id="IPR005158">
    <property type="entry name" value="BTAD"/>
</dbReference>
<accession>A0A927N4C2</accession>
<feature type="compositionally biased region" description="Basic residues" evidence="1">
    <location>
        <begin position="395"/>
        <end position="405"/>
    </location>
</feature>
<dbReference type="SMART" id="SM00257">
    <property type="entry name" value="LysM"/>
    <property type="match status" value="2"/>
</dbReference>
<dbReference type="InterPro" id="IPR036779">
    <property type="entry name" value="LysM_dom_sf"/>
</dbReference>
<dbReference type="InterPro" id="IPR052196">
    <property type="entry name" value="Bact_Kbp"/>
</dbReference>
<feature type="transmembrane region" description="Helical" evidence="2">
    <location>
        <begin position="371"/>
        <end position="393"/>
    </location>
</feature>
<dbReference type="Gene3D" id="1.25.40.10">
    <property type="entry name" value="Tetratricopeptide repeat domain"/>
    <property type="match status" value="1"/>
</dbReference>
<reference evidence="4" key="1">
    <citation type="submission" date="2020-10" db="EMBL/GenBank/DDBJ databases">
        <title>Sequencing the genomes of 1000 actinobacteria strains.</title>
        <authorList>
            <person name="Klenk H.-P."/>
        </authorList>
    </citation>
    <scope>NUCLEOTIDE SEQUENCE</scope>
    <source>
        <strain evidence="4">DSM 45354</strain>
    </source>
</reference>
<feature type="compositionally biased region" description="Low complexity" evidence="1">
    <location>
        <begin position="768"/>
        <end position="779"/>
    </location>
</feature>